<feature type="compositionally biased region" description="Basic and acidic residues" evidence="1">
    <location>
        <begin position="13"/>
        <end position="34"/>
    </location>
</feature>
<gene>
    <name evidence="2" type="primary">jg27061</name>
    <name evidence="2" type="ORF">PAEG_LOCUS22918</name>
</gene>
<evidence type="ECO:0000313" key="2">
    <source>
        <dbReference type="EMBL" id="CAH2256450.1"/>
    </source>
</evidence>
<reference evidence="2" key="1">
    <citation type="submission" date="2022-03" db="EMBL/GenBank/DDBJ databases">
        <authorList>
            <person name="Lindestad O."/>
        </authorList>
    </citation>
    <scope>NUCLEOTIDE SEQUENCE</scope>
</reference>
<organism evidence="2 3">
    <name type="scientific">Pararge aegeria aegeria</name>
    <dbReference type="NCBI Taxonomy" id="348720"/>
    <lineage>
        <taxon>Eukaryota</taxon>
        <taxon>Metazoa</taxon>
        <taxon>Ecdysozoa</taxon>
        <taxon>Arthropoda</taxon>
        <taxon>Hexapoda</taxon>
        <taxon>Insecta</taxon>
        <taxon>Pterygota</taxon>
        <taxon>Neoptera</taxon>
        <taxon>Endopterygota</taxon>
        <taxon>Lepidoptera</taxon>
        <taxon>Glossata</taxon>
        <taxon>Ditrysia</taxon>
        <taxon>Papilionoidea</taxon>
        <taxon>Nymphalidae</taxon>
        <taxon>Satyrinae</taxon>
        <taxon>Satyrini</taxon>
        <taxon>Parargina</taxon>
        <taxon>Pararge</taxon>
    </lineage>
</organism>
<dbReference type="AlphaFoldDB" id="A0A8S4SCN8"/>
<dbReference type="Proteomes" id="UP000838756">
    <property type="component" value="Unassembled WGS sequence"/>
</dbReference>
<keyword evidence="3" id="KW-1185">Reference proteome</keyword>
<name>A0A8S4SCN8_9NEOP</name>
<evidence type="ECO:0000313" key="3">
    <source>
        <dbReference type="Proteomes" id="UP000838756"/>
    </source>
</evidence>
<protein>
    <submittedName>
        <fullName evidence="2">Jg27061 protein</fullName>
    </submittedName>
</protein>
<feature type="region of interest" description="Disordered" evidence="1">
    <location>
        <begin position="1"/>
        <end position="36"/>
    </location>
</feature>
<accession>A0A8S4SCN8</accession>
<proteinExistence type="predicted"/>
<comment type="caution">
    <text evidence="2">The sequence shown here is derived from an EMBL/GenBank/DDBJ whole genome shotgun (WGS) entry which is preliminary data.</text>
</comment>
<evidence type="ECO:0000256" key="1">
    <source>
        <dbReference type="SAM" id="MobiDB-lite"/>
    </source>
</evidence>
<dbReference type="EMBL" id="CAKXAJ010026108">
    <property type="protein sequence ID" value="CAH2256450.1"/>
    <property type="molecule type" value="Genomic_DNA"/>
</dbReference>
<sequence>MLGELKLGQSQEESIRRETLEEGFPRNVRPDRPVAVKPFHQVKKRGGPGETNIFCSCPPVSASYQSTAR</sequence>